<name>A0ABN2NAL6_9PSEU</name>
<evidence type="ECO:0000313" key="1">
    <source>
        <dbReference type="EMBL" id="GAA1860308.1"/>
    </source>
</evidence>
<evidence type="ECO:0000313" key="2">
    <source>
        <dbReference type="Proteomes" id="UP001500449"/>
    </source>
</evidence>
<sequence length="93" mass="10342">MTEGFPVNPVTLTMLRERARVAGLLAGPDVAPLEVVDVVELEILEGTEIAGLSLLDALEAKEKAALYRSNLRDFLIMEYELMRPSRIGSTLWR</sequence>
<proteinExistence type="predicted"/>
<dbReference type="Proteomes" id="UP001500449">
    <property type="component" value="Unassembled WGS sequence"/>
</dbReference>
<reference evidence="1 2" key="1">
    <citation type="journal article" date="2019" name="Int. J. Syst. Evol. Microbiol.">
        <title>The Global Catalogue of Microorganisms (GCM) 10K type strain sequencing project: providing services to taxonomists for standard genome sequencing and annotation.</title>
        <authorList>
            <consortium name="The Broad Institute Genomics Platform"/>
            <consortium name="The Broad Institute Genome Sequencing Center for Infectious Disease"/>
            <person name="Wu L."/>
            <person name="Ma J."/>
        </authorList>
    </citation>
    <scope>NUCLEOTIDE SEQUENCE [LARGE SCALE GENOMIC DNA]</scope>
    <source>
        <strain evidence="1 2">JCM 16009</strain>
    </source>
</reference>
<gene>
    <name evidence="1" type="ORF">GCM10009836_45560</name>
</gene>
<organism evidence="1 2">
    <name type="scientific">Pseudonocardia ailaonensis</name>
    <dbReference type="NCBI Taxonomy" id="367279"/>
    <lineage>
        <taxon>Bacteria</taxon>
        <taxon>Bacillati</taxon>
        <taxon>Actinomycetota</taxon>
        <taxon>Actinomycetes</taxon>
        <taxon>Pseudonocardiales</taxon>
        <taxon>Pseudonocardiaceae</taxon>
        <taxon>Pseudonocardia</taxon>
    </lineage>
</organism>
<accession>A0ABN2NAL6</accession>
<comment type="caution">
    <text evidence="1">The sequence shown here is derived from an EMBL/GenBank/DDBJ whole genome shotgun (WGS) entry which is preliminary data.</text>
</comment>
<dbReference type="EMBL" id="BAAAQK010000018">
    <property type="protein sequence ID" value="GAA1860308.1"/>
    <property type="molecule type" value="Genomic_DNA"/>
</dbReference>
<keyword evidence="2" id="KW-1185">Reference proteome</keyword>
<protein>
    <submittedName>
        <fullName evidence="1">Uncharacterized protein</fullName>
    </submittedName>
</protein>